<dbReference type="SUPFAM" id="SSF48403">
    <property type="entry name" value="Ankyrin repeat"/>
    <property type="match status" value="2"/>
</dbReference>
<sequence length="1385" mass="159166">MPPIKLKFRKIDLPDEGIVLTNGYRLATVKEVRNNLRTITRLKLLDRSRMLLLDGCIFPDSRIERVPNLYCDWLLVVKEKEWNKDARIWKKKKSACYSSNGILLRTQLYDGITLSQQAREAALLNASFYQLTEVIYWLLKTTNPTEFDGFGNFFRKETRYLWQYGRMVGSLLASKFPLQLPLEKNEKGKTALDYAIKTIRSDNIDASILVVELFIELYSVGIVHTPTSEGVSFLDTATQNEWIPVLTKLLSILSQHSVSGLENQISKIKPRFGGVLIEAVERGYRQLAEVLLELQDCIEQITAEVCLEVLGGAVRKGYLKCMQKLLEPVLKKEVGNELQLDKHGKTLFYYAAETGNSEVFQLLAKSYQDEYKEKKRDKCGRNFLHWAALNGEANCCRDCIDEWKLKADAKDYWGQNSLHFSAKGNNGHQVVDILLKSSRPGLIYSRDGKGRTALHLASGKGNLKMVEKLFSSFPDNLSQMRTYIEQADGFGRTALQMAARGGHQKIVQLILDKDCDLLKQRDIHGCTALHYATQVKNAEVAVDISQRLLNKYKDSSEKKSLLLWAAADGIGTAEETEKVDPDVKEFLLREKERNKEHLLRAAATNNYEEMAWELLNRGANIEDIYDRDWKNQFRSNRNSTENVDRVINQIEIAKEQGSDKPSQEDNLGRNIFAEGLAALFLNKFVESPITVGISGEWGMGKSSLMIQTENILLLAASQLAFPNLVHCEDFVGAEKISLNTRGRKIYRKIKNGVYSLLAHRLREDTSGSVGLFSGLGGYIRKICERIGERKYRQNLLVEFLEKYYPQYHVIYKSLACTDLPNQTTRSNVQSPALGSQYQPLRGAPRILTIRYNAWHYRDEHEAWAGLAVTITKEIEQVMTRAQNFSTCWKYSWIKNSVNICLQIFFPCLLVTFLAGEWCLNWFGLYPDNVENTCVPKFSPASENQLRIITFVDDLDRCEEKVILQVLSAINLVLAECKINVVLGMDKKMIERAVRRNFEDNDDKDLADKFICKIIQIPLSLPDPTDEESNRFLHHQLKHEPPVTTPAALEDGGETDYGELDTDYEEEENAAERTVVDIDNSNRPRASSQGVMEKVLHWLGHLFQILCLLSCKLSSELREMHDELNEEKKRLTFSKGARLTREMLLSNYTPEEAETLYKLKRFASGIQKLPREWKLLLHYRILTSNILSMIGKVYNLPGWKVELMAWIFVCWQWKHEMNILIKDWRKHAVIKGKPVEDEDKDETEQDWQGPSLKQLVMNYVIELNALQQTSNVQAGEDKDHKFQSGTMETEEGIMKVRECLRQDPFVKAILSMYSHDTTIVEESPSRYLNWMNLFEALEVQDVSMRGIQLFQQFRLHCETDHLPWPLPESDESRFQKMIRKIQESSK</sequence>
<accession>A0AA38GQ62</accession>
<dbReference type="InterPro" id="IPR036770">
    <property type="entry name" value="Ankyrin_rpt-contain_sf"/>
</dbReference>
<keyword evidence="4" id="KW-1185">Reference proteome</keyword>
<dbReference type="Proteomes" id="UP000824469">
    <property type="component" value="Unassembled WGS sequence"/>
</dbReference>
<feature type="repeat" description="ANK" evidence="1">
    <location>
        <begin position="449"/>
        <end position="471"/>
    </location>
</feature>
<reference evidence="3 4" key="1">
    <citation type="journal article" date="2021" name="Nat. Plants">
        <title>The Taxus genome provides insights into paclitaxel biosynthesis.</title>
        <authorList>
            <person name="Xiong X."/>
            <person name="Gou J."/>
            <person name="Liao Q."/>
            <person name="Li Y."/>
            <person name="Zhou Q."/>
            <person name="Bi G."/>
            <person name="Li C."/>
            <person name="Du R."/>
            <person name="Wang X."/>
            <person name="Sun T."/>
            <person name="Guo L."/>
            <person name="Liang H."/>
            <person name="Lu P."/>
            <person name="Wu Y."/>
            <person name="Zhang Z."/>
            <person name="Ro D.K."/>
            <person name="Shang Y."/>
            <person name="Huang S."/>
            <person name="Yan J."/>
        </authorList>
    </citation>
    <scope>NUCLEOTIDE SEQUENCE [LARGE SCALE GENOMIC DNA]</scope>
    <source>
        <strain evidence="3">Ta-2019</strain>
    </source>
</reference>
<dbReference type="PROSITE" id="PS50088">
    <property type="entry name" value="ANK_REPEAT"/>
    <property type="match status" value="2"/>
</dbReference>
<gene>
    <name evidence="3" type="ORF">KI387_006784</name>
</gene>
<dbReference type="InterPro" id="IPR011646">
    <property type="entry name" value="KAP_P-loop"/>
</dbReference>
<dbReference type="PANTHER" id="PTHR24121:SF23">
    <property type="entry name" value="NO MECHANORECEPTOR POTENTIAL C, ISOFORM H"/>
    <property type="match status" value="1"/>
</dbReference>
<protein>
    <recommendedName>
        <fullName evidence="2">KAP NTPase domain-containing protein</fullName>
    </recommendedName>
</protein>
<dbReference type="Gene3D" id="1.25.40.20">
    <property type="entry name" value="Ankyrin repeat-containing domain"/>
    <property type="match status" value="3"/>
</dbReference>
<proteinExistence type="predicted"/>
<dbReference type="PANTHER" id="PTHR24121">
    <property type="entry name" value="NO MECHANORECEPTOR POTENTIAL C, ISOFORM D-RELATED"/>
    <property type="match status" value="1"/>
</dbReference>
<dbReference type="Pfam" id="PF07693">
    <property type="entry name" value="KAP_NTPase"/>
    <property type="match status" value="1"/>
</dbReference>
<evidence type="ECO:0000256" key="1">
    <source>
        <dbReference type="PROSITE-ProRule" id="PRU00023"/>
    </source>
</evidence>
<comment type="caution">
    <text evidence="3">The sequence shown here is derived from an EMBL/GenBank/DDBJ whole genome shotgun (WGS) entry which is preliminary data.</text>
</comment>
<evidence type="ECO:0000259" key="2">
    <source>
        <dbReference type="Pfam" id="PF07693"/>
    </source>
</evidence>
<evidence type="ECO:0000313" key="3">
    <source>
        <dbReference type="EMBL" id="KAH9326606.1"/>
    </source>
</evidence>
<organism evidence="3 4">
    <name type="scientific">Taxus chinensis</name>
    <name type="common">Chinese yew</name>
    <name type="synonym">Taxus wallichiana var. chinensis</name>
    <dbReference type="NCBI Taxonomy" id="29808"/>
    <lineage>
        <taxon>Eukaryota</taxon>
        <taxon>Viridiplantae</taxon>
        <taxon>Streptophyta</taxon>
        <taxon>Embryophyta</taxon>
        <taxon>Tracheophyta</taxon>
        <taxon>Spermatophyta</taxon>
        <taxon>Pinopsida</taxon>
        <taxon>Pinidae</taxon>
        <taxon>Conifers II</taxon>
        <taxon>Cupressales</taxon>
        <taxon>Taxaceae</taxon>
        <taxon>Taxus</taxon>
    </lineage>
</organism>
<feature type="repeat" description="ANK" evidence="1">
    <location>
        <begin position="490"/>
        <end position="522"/>
    </location>
</feature>
<evidence type="ECO:0000313" key="4">
    <source>
        <dbReference type="Proteomes" id="UP000824469"/>
    </source>
</evidence>
<name>A0AA38GQ62_TAXCH</name>
<dbReference type="SMART" id="SM00248">
    <property type="entry name" value="ANK"/>
    <property type="match status" value="8"/>
</dbReference>
<dbReference type="EMBL" id="JAHRHJ020000002">
    <property type="protein sequence ID" value="KAH9326606.1"/>
    <property type="molecule type" value="Genomic_DNA"/>
</dbReference>
<dbReference type="InterPro" id="IPR002110">
    <property type="entry name" value="Ankyrin_rpt"/>
</dbReference>
<keyword evidence="1" id="KW-0040">ANK repeat</keyword>
<dbReference type="Pfam" id="PF12796">
    <property type="entry name" value="Ank_2"/>
    <property type="match status" value="2"/>
</dbReference>
<feature type="domain" description="KAP NTPase" evidence="2">
    <location>
        <begin position="671"/>
        <end position="1039"/>
    </location>
</feature>
<dbReference type="PROSITE" id="PS50297">
    <property type="entry name" value="ANK_REP_REGION"/>
    <property type="match status" value="2"/>
</dbReference>